<dbReference type="EMBL" id="AP023343">
    <property type="protein sequence ID" value="BCI89041.1"/>
    <property type="molecule type" value="Genomic_DNA"/>
</dbReference>
<dbReference type="InterPro" id="IPR023213">
    <property type="entry name" value="CAT-like_dom_sf"/>
</dbReference>
<dbReference type="InterPro" id="IPR004255">
    <property type="entry name" value="O-acyltransferase_WSD1_N"/>
</dbReference>
<dbReference type="Proteomes" id="UP000188532">
    <property type="component" value="Unassembled WGS sequence"/>
</dbReference>
<sequence length="214" mass="24044">MKQLSGLDAAFLYLETPTTFGHVTGLMIFERPNPDYDPYAAVHAKFASLVGELEPLRRRLVEVPFGLDHPYWVFDPNFDLDYHIRELRLARPGLVDQLAEQVCRIVGRPMDRTRPLWEVYVIDGLQDGRWALLTKYHHATIDGASGQLMLQIVTDTQPDAPPPGKARRGNPRRCRRPPNYCAARQPNSPATRSGRCGCRPGSSVSSPTPRESIA</sequence>
<reference evidence="3 6" key="2">
    <citation type="submission" date="2020-07" db="EMBL/GenBank/DDBJ databases">
        <title>Mycobacterium kansasii (former subtype) with zoonotic potential isolated from diseased indoor pet cat, Japan.</title>
        <authorList>
            <person name="Fukano H."/>
            <person name="Terazono T."/>
            <person name="Hoshino Y."/>
        </authorList>
    </citation>
    <scope>NUCLEOTIDE SEQUENCE [LARGE SCALE GENOMIC DNA]</scope>
    <source>
        <strain evidence="3 6">Kuro-I</strain>
    </source>
</reference>
<evidence type="ECO:0000256" key="1">
    <source>
        <dbReference type="SAM" id="MobiDB-lite"/>
    </source>
</evidence>
<evidence type="ECO:0000313" key="5">
    <source>
        <dbReference type="Proteomes" id="UP000188532"/>
    </source>
</evidence>
<dbReference type="AlphaFoldDB" id="A0A1V3XDW6"/>
<reference evidence="4 5" key="1">
    <citation type="submission" date="2017-02" db="EMBL/GenBank/DDBJ databases">
        <title>Complete genome sequences of Mycobacterium kansasii strains isolated from rhesus macaques.</title>
        <authorList>
            <person name="Panda A."/>
            <person name="Nagaraj S."/>
            <person name="Zhao X."/>
            <person name="Tettelin H."/>
            <person name="Detolla L.J."/>
        </authorList>
    </citation>
    <scope>NUCLEOTIDE SEQUENCE [LARGE SCALE GENOMIC DNA]</scope>
    <source>
        <strain evidence="4 5">11-3469</strain>
    </source>
</reference>
<feature type="compositionally biased region" description="Basic residues" evidence="1">
    <location>
        <begin position="165"/>
        <end position="176"/>
    </location>
</feature>
<keyword evidence="6" id="KW-1185">Reference proteome</keyword>
<accession>A0A1V3XDW6</accession>
<evidence type="ECO:0000313" key="6">
    <source>
        <dbReference type="Proteomes" id="UP000516380"/>
    </source>
</evidence>
<evidence type="ECO:0000259" key="2">
    <source>
        <dbReference type="Pfam" id="PF03007"/>
    </source>
</evidence>
<dbReference type="GO" id="GO:0004144">
    <property type="term" value="F:diacylglycerol O-acyltransferase activity"/>
    <property type="evidence" value="ECO:0007669"/>
    <property type="project" value="InterPro"/>
</dbReference>
<dbReference type="GO" id="GO:0019432">
    <property type="term" value="P:triglyceride biosynthetic process"/>
    <property type="evidence" value="ECO:0007669"/>
    <property type="project" value="UniProtKB-UniPathway"/>
</dbReference>
<feature type="domain" description="O-acyltransferase WSD1-like N-terminal" evidence="2">
    <location>
        <begin position="4"/>
        <end position="173"/>
    </location>
</feature>
<dbReference type="UniPathway" id="UPA00282"/>
<proteinExistence type="predicted"/>
<feature type="compositionally biased region" description="Polar residues" evidence="1">
    <location>
        <begin position="202"/>
        <end position="214"/>
    </location>
</feature>
<feature type="region of interest" description="Disordered" evidence="1">
    <location>
        <begin position="155"/>
        <end position="214"/>
    </location>
</feature>
<organism evidence="4 5">
    <name type="scientific">Mycobacterium kansasii</name>
    <dbReference type="NCBI Taxonomy" id="1768"/>
    <lineage>
        <taxon>Bacteria</taxon>
        <taxon>Bacillati</taxon>
        <taxon>Actinomycetota</taxon>
        <taxon>Actinomycetes</taxon>
        <taxon>Mycobacteriales</taxon>
        <taxon>Mycobacteriaceae</taxon>
        <taxon>Mycobacterium</taxon>
    </lineage>
</organism>
<protein>
    <submittedName>
        <fullName evidence="4">Wax ester synthase-like Acyl-CoA acyltransferase domain protein</fullName>
    </submittedName>
</protein>
<keyword evidence="4" id="KW-0808">Transferase</keyword>
<dbReference type="Proteomes" id="UP000516380">
    <property type="component" value="Chromosome"/>
</dbReference>
<name>A0A1V3XDW6_MYCKA</name>
<dbReference type="Pfam" id="PF03007">
    <property type="entry name" value="WS_DGAT_cat"/>
    <property type="match status" value="1"/>
</dbReference>
<dbReference type="SUPFAM" id="SSF52777">
    <property type="entry name" value="CoA-dependent acyltransferases"/>
    <property type="match status" value="1"/>
</dbReference>
<dbReference type="EMBL" id="MVBN01000003">
    <property type="protein sequence ID" value="OOK76946.1"/>
    <property type="molecule type" value="Genomic_DNA"/>
</dbReference>
<evidence type="ECO:0000313" key="4">
    <source>
        <dbReference type="EMBL" id="OOK76946.1"/>
    </source>
</evidence>
<keyword evidence="4" id="KW-0012">Acyltransferase</keyword>
<gene>
    <name evidence="4" type="ORF">BZL29_2979</name>
    <name evidence="3" type="ORF">NIIDMKKI_42470</name>
</gene>
<evidence type="ECO:0000313" key="3">
    <source>
        <dbReference type="EMBL" id="BCI89041.1"/>
    </source>
</evidence>
<dbReference type="Gene3D" id="3.30.559.10">
    <property type="entry name" value="Chloramphenicol acetyltransferase-like domain"/>
    <property type="match status" value="1"/>
</dbReference>